<accession>A0A815PRH9</accession>
<dbReference type="Proteomes" id="UP000663828">
    <property type="component" value="Unassembled WGS sequence"/>
</dbReference>
<keyword evidence="4" id="KW-1185">Reference proteome</keyword>
<gene>
    <name evidence="2" type="ORF">EDS130_LOCUS37350</name>
    <name evidence="3" type="ORF">XAT740_LOCUS37020</name>
</gene>
<proteinExistence type="predicted"/>
<evidence type="ECO:0000313" key="3">
    <source>
        <dbReference type="EMBL" id="CAF1453552.1"/>
    </source>
</evidence>
<dbReference type="EMBL" id="CAJNOJ010000367">
    <property type="protein sequence ID" value="CAF1419426.1"/>
    <property type="molecule type" value="Genomic_DNA"/>
</dbReference>
<evidence type="ECO:0000313" key="4">
    <source>
        <dbReference type="Proteomes" id="UP000663828"/>
    </source>
</evidence>
<evidence type="ECO:0000256" key="1">
    <source>
        <dbReference type="SAM" id="MobiDB-lite"/>
    </source>
</evidence>
<organism evidence="3 4">
    <name type="scientific">Adineta ricciae</name>
    <name type="common">Rotifer</name>
    <dbReference type="NCBI Taxonomy" id="249248"/>
    <lineage>
        <taxon>Eukaryota</taxon>
        <taxon>Metazoa</taxon>
        <taxon>Spiralia</taxon>
        <taxon>Gnathifera</taxon>
        <taxon>Rotifera</taxon>
        <taxon>Eurotatoria</taxon>
        <taxon>Bdelloidea</taxon>
        <taxon>Adinetida</taxon>
        <taxon>Adinetidae</taxon>
        <taxon>Adineta</taxon>
    </lineage>
</organism>
<dbReference type="EMBL" id="CAJNOR010003849">
    <property type="protein sequence ID" value="CAF1453552.1"/>
    <property type="molecule type" value="Genomic_DNA"/>
</dbReference>
<sequence>MDVPAHGTNRNPLESTPFPPHSVQFRSDPDGTKRKTTGKLAQYSKPESIGHGTGSFLVNPIVWFPSGLTIPDRQKSYRKYQQRGFGNTGTFNQLPPKSQVFRRIIVGSRQIFRLNPADSTR</sequence>
<dbReference type="Proteomes" id="UP000663852">
    <property type="component" value="Unassembled WGS sequence"/>
</dbReference>
<feature type="region of interest" description="Disordered" evidence="1">
    <location>
        <begin position="1"/>
        <end position="49"/>
    </location>
</feature>
<name>A0A815PRH9_ADIRI</name>
<comment type="caution">
    <text evidence="3">The sequence shown here is derived from an EMBL/GenBank/DDBJ whole genome shotgun (WGS) entry which is preliminary data.</text>
</comment>
<dbReference type="AlphaFoldDB" id="A0A815PRH9"/>
<evidence type="ECO:0000313" key="2">
    <source>
        <dbReference type="EMBL" id="CAF1419426.1"/>
    </source>
</evidence>
<reference evidence="3" key="1">
    <citation type="submission" date="2021-02" db="EMBL/GenBank/DDBJ databases">
        <authorList>
            <person name="Nowell W R."/>
        </authorList>
    </citation>
    <scope>NUCLEOTIDE SEQUENCE</scope>
</reference>
<protein>
    <submittedName>
        <fullName evidence="3">Uncharacterized protein</fullName>
    </submittedName>
</protein>